<dbReference type="Proteomes" id="UP000287651">
    <property type="component" value="Unassembled WGS sequence"/>
</dbReference>
<dbReference type="InterPro" id="IPR038538">
    <property type="entry name" value="MTERF_sf"/>
</dbReference>
<feature type="region of interest" description="Disordered" evidence="4">
    <location>
        <begin position="1"/>
        <end position="29"/>
    </location>
</feature>
<feature type="compositionally biased region" description="Basic and acidic residues" evidence="4">
    <location>
        <begin position="1"/>
        <end position="18"/>
    </location>
</feature>
<name>A0A426WZL0_ENSVE</name>
<evidence type="ECO:0000256" key="2">
    <source>
        <dbReference type="ARBA" id="ARBA00022472"/>
    </source>
</evidence>
<dbReference type="PANTHER" id="PTHR13068:SF242">
    <property type="entry name" value="OS04G0637500 PROTEIN"/>
    <property type="match status" value="1"/>
</dbReference>
<keyword evidence="2" id="KW-0806">Transcription termination</keyword>
<protein>
    <submittedName>
        <fullName evidence="5">Uncharacterized protein</fullName>
    </submittedName>
</protein>
<keyword evidence="2" id="KW-0805">Transcription regulation</keyword>
<dbReference type="SMART" id="SM00733">
    <property type="entry name" value="Mterf"/>
    <property type="match status" value="2"/>
</dbReference>
<keyword evidence="3" id="KW-0809">Transit peptide</keyword>
<keyword evidence="2" id="KW-0804">Transcription</keyword>
<dbReference type="Gene3D" id="1.25.70.10">
    <property type="entry name" value="Transcription termination factor 3, mitochondrial"/>
    <property type="match status" value="1"/>
</dbReference>
<proteinExistence type="inferred from homology"/>
<gene>
    <name evidence="5" type="ORF">B296_00054456</name>
</gene>
<dbReference type="GO" id="GO:0006353">
    <property type="term" value="P:DNA-templated transcription termination"/>
    <property type="evidence" value="ECO:0007669"/>
    <property type="project" value="UniProtKB-KW"/>
</dbReference>
<dbReference type="InterPro" id="IPR003690">
    <property type="entry name" value="MTERF"/>
</dbReference>
<evidence type="ECO:0000256" key="4">
    <source>
        <dbReference type="SAM" id="MobiDB-lite"/>
    </source>
</evidence>
<evidence type="ECO:0000313" key="5">
    <source>
        <dbReference type="EMBL" id="RRT32657.1"/>
    </source>
</evidence>
<dbReference type="PANTHER" id="PTHR13068">
    <property type="entry name" value="CGI-12 PROTEIN-RELATED"/>
    <property type="match status" value="1"/>
</dbReference>
<organism evidence="5 6">
    <name type="scientific">Ensete ventricosum</name>
    <name type="common">Abyssinian banana</name>
    <name type="synonym">Musa ensete</name>
    <dbReference type="NCBI Taxonomy" id="4639"/>
    <lineage>
        <taxon>Eukaryota</taxon>
        <taxon>Viridiplantae</taxon>
        <taxon>Streptophyta</taxon>
        <taxon>Embryophyta</taxon>
        <taxon>Tracheophyta</taxon>
        <taxon>Spermatophyta</taxon>
        <taxon>Magnoliopsida</taxon>
        <taxon>Liliopsida</taxon>
        <taxon>Zingiberales</taxon>
        <taxon>Musaceae</taxon>
        <taxon>Ensete</taxon>
    </lineage>
</organism>
<comment type="caution">
    <text evidence="5">The sequence shown here is derived from an EMBL/GenBank/DDBJ whole genome shotgun (WGS) entry which is preliminary data.</text>
</comment>
<dbReference type="GO" id="GO:0003676">
    <property type="term" value="F:nucleic acid binding"/>
    <property type="evidence" value="ECO:0007669"/>
    <property type="project" value="InterPro"/>
</dbReference>
<sequence length="242" mass="27399">MERRRWPLLAEEGRKPDPRMASGPVVQRPRGPCSCFPNPGSKWCRDAALGSPPQEPPALLPCFVGCLFSSSSTANTAADGRSLKGLQVPRPFRNHQESRVDLDFLRLHGFDGSYIKKLVQICPRCLCCNVEDNVAPKIQSFREMGFLETDLVEIILSNPCILHLRFHDSVLPKLKMWEGLIGSRESLVKHIKNTWFFRCSIEKRYSLILISLGMSAVFLKKGSRVARQHPNFLVRSLDSLRL</sequence>
<evidence type="ECO:0000313" key="6">
    <source>
        <dbReference type="Proteomes" id="UP000287651"/>
    </source>
</evidence>
<dbReference type="Pfam" id="PF02536">
    <property type="entry name" value="mTERF"/>
    <property type="match status" value="1"/>
</dbReference>
<reference evidence="5 6" key="1">
    <citation type="journal article" date="2014" name="Agronomy (Basel)">
        <title>A Draft Genome Sequence for Ensete ventricosum, the Drought-Tolerant Tree Against Hunger.</title>
        <authorList>
            <person name="Harrison J."/>
            <person name="Moore K.A."/>
            <person name="Paszkiewicz K."/>
            <person name="Jones T."/>
            <person name="Grant M."/>
            <person name="Ambacheew D."/>
            <person name="Muzemil S."/>
            <person name="Studholme D.J."/>
        </authorList>
    </citation>
    <scope>NUCLEOTIDE SEQUENCE [LARGE SCALE GENOMIC DNA]</scope>
</reference>
<dbReference type="EMBL" id="AMZH03031075">
    <property type="protein sequence ID" value="RRT32657.1"/>
    <property type="molecule type" value="Genomic_DNA"/>
</dbReference>
<evidence type="ECO:0000256" key="1">
    <source>
        <dbReference type="ARBA" id="ARBA00007692"/>
    </source>
</evidence>
<dbReference type="AlphaFoldDB" id="A0A426WZL0"/>
<accession>A0A426WZL0</accession>
<evidence type="ECO:0000256" key="3">
    <source>
        <dbReference type="ARBA" id="ARBA00022946"/>
    </source>
</evidence>
<comment type="similarity">
    <text evidence="1">Belongs to the mTERF family.</text>
</comment>